<dbReference type="InterPro" id="IPR013976">
    <property type="entry name" value="HDOD"/>
</dbReference>
<evidence type="ECO:0000259" key="2">
    <source>
        <dbReference type="PROSITE" id="PS51833"/>
    </source>
</evidence>
<dbReference type="PROSITE" id="PS51833">
    <property type="entry name" value="HDOD"/>
    <property type="match status" value="1"/>
</dbReference>
<proteinExistence type="predicted"/>
<gene>
    <name evidence="3" type="ORF">A1359_05030</name>
</gene>
<feature type="domain" description="EAL" evidence="1">
    <location>
        <begin position="1"/>
        <end position="205"/>
    </location>
</feature>
<dbReference type="EMBL" id="LUUI01000078">
    <property type="protein sequence ID" value="OAI18454.1"/>
    <property type="molecule type" value="Genomic_DNA"/>
</dbReference>
<sequence length="400" mass="45207">MTDFLIGRQQILDQNLNTFAYEILFRGKDFDLSIKEGATSATNQVITDSILEIGLNDLVGPHLAFINFTTQNILDKTPLNLPKDRIVIEVLENVVVDSQIVQNLRELSALGYTIALDDFELSPQWLPLLEFVDIIKLDIMANSLDETHKLIAQLKPYNLKLLAEKVETHEEFQLLREWGCELFQGFFFSKPKVVEGKRLGVNQASALQLLAIINKSDVGFQQINQVISQDMGLSYKLLHYINSASFALANKVESIQQALTYLGLKEIKRWANILTLSSMSTQPCPALQNILLRAKMCELLAIETQQDADTFFLVGLLSGIDSILDMPLDKALQQLPLSDTISQAILQKSGLAGAALEYSLNYEHWQVDRARYQNIPPQRIAAIYLECLQWWRDQVSPLIK</sequence>
<name>A0A177NLK0_9GAMM</name>
<dbReference type="InterPro" id="IPR001633">
    <property type="entry name" value="EAL_dom"/>
</dbReference>
<keyword evidence="4" id="KW-1185">Reference proteome</keyword>
<dbReference type="SUPFAM" id="SSF141868">
    <property type="entry name" value="EAL domain-like"/>
    <property type="match status" value="1"/>
</dbReference>
<dbReference type="STRING" id="980561.A1359_05030"/>
<dbReference type="PROSITE" id="PS50883">
    <property type="entry name" value="EAL"/>
    <property type="match status" value="1"/>
</dbReference>
<dbReference type="RefSeq" id="WP_066979309.1">
    <property type="nucleotide sequence ID" value="NZ_LUUI01000078.1"/>
</dbReference>
<dbReference type="AlphaFoldDB" id="A0A177NLK0"/>
<dbReference type="PANTHER" id="PTHR33525:SF4">
    <property type="entry name" value="CYCLIC DI-GMP PHOSPHODIESTERASE CDGJ"/>
    <property type="match status" value="1"/>
</dbReference>
<protein>
    <submittedName>
        <fullName evidence="3">Diguanylate phosphodiesterase</fullName>
    </submittedName>
</protein>
<dbReference type="Proteomes" id="UP000078476">
    <property type="component" value="Unassembled WGS sequence"/>
</dbReference>
<dbReference type="InterPro" id="IPR052340">
    <property type="entry name" value="RNase_Y/CdgJ"/>
</dbReference>
<dbReference type="Gene3D" id="1.10.3210.10">
    <property type="entry name" value="Hypothetical protein af1432"/>
    <property type="match status" value="1"/>
</dbReference>
<dbReference type="SUPFAM" id="SSF109604">
    <property type="entry name" value="HD-domain/PDEase-like"/>
    <property type="match status" value="1"/>
</dbReference>
<dbReference type="OrthoDB" id="9804751at2"/>
<dbReference type="CDD" id="cd01948">
    <property type="entry name" value="EAL"/>
    <property type="match status" value="1"/>
</dbReference>
<evidence type="ECO:0000259" key="1">
    <source>
        <dbReference type="PROSITE" id="PS50883"/>
    </source>
</evidence>
<dbReference type="PIRSF" id="PIRSF003180">
    <property type="entry name" value="DiGMPpdiest_YuxH"/>
    <property type="match status" value="1"/>
</dbReference>
<dbReference type="Pfam" id="PF00563">
    <property type="entry name" value="EAL"/>
    <property type="match status" value="1"/>
</dbReference>
<feature type="domain" description="HDOD" evidence="2">
    <location>
        <begin position="199"/>
        <end position="389"/>
    </location>
</feature>
<dbReference type="InterPro" id="IPR035919">
    <property type="entry name" value="EAL_sf"/>
</dbReference>
<organism evidence="3 4">
    <name type="scientific">Methylomonas lenta</name>
    <dbReference type="NCBI Taxonomy" id="980561"/>
    <lineage>
        <taxon>Bacteria</taxon>
        <taxon>Pseudomonadati</taxon>
        <taxon>Pseudomonadota</taxon>
        <taxon>Gammaproteobacteria</taxon>
        <taxon>Methylococcales</taxon>
        <taxon>Methylococcaceae</taxon>
        <taxon>Methylomonas</taxon>
    </lineage>
</organism>
<reference evidence="3 4" key="1">
    <citation type="submission" date="2016-03" db="EMBL/GenBank/DDBJ databases">
        <authorList>
            <person name="Ploux O."/>
        </authorList>
    </citation>
    <scope>NUCLEOTIDE SEQUENCE [LARGE SCALE GENOMIC DNA]</scope>
    <source>
        <strain evidence="3 4">R-45370</strain>
    </source>
</reference>
<accession>A0A177NLK0</accession>
<evidence type="ECO:0000313" key="4">
    <source>
        <dbReference type="Proteomes" id="UP000078476"/>
    </source>
</evidence>
<evidence type="ECO:0000313" key="3">
    <source>
        <dbReference type="EMBL" id="OAI18454.1"/>
    </source>
</evidence>
<dbReference type="InterPro" id="IPR014408">
    <property type="entry name" value="dGMP_Pdiesterase_EAL/HD-GYP"/>
</dbReference>
<dbReference type="Pfam" id="PF08668">
    <property type="entry name" value="HDOD"/>
    <property type="match status" value="1"/>
</dbReference>
<dbReference type="SMART" id="SM00052">
    <property type="entry name" value="EAL"/>
    <property type="match status" value="1"/>
</dbReference>
<comment type="caution">
    <text evidence="3">The sequence shown here is derived from an EMBL/GenBank/DDBJ whole genome shotgun (WGS) entry which is preliminary data.</text>
</comment>
<dbReference type="Gene3D" id="3.20.20.450">
    <property type="entry name" value="EAL domain"/>
    <property type="match status" value="1"/>
</dbReference>
<dbReference type="PANTHER" id="PTHR33525">
    <property type="match status" value="1"/>
</dbReference>